<reference evidence="2" key="1">
    <citation type="journal article" date="2012" name="Nature">
        <title>The oyster genome reveals stress adaptation and complexity of shell formation.</title>
        <authorList>
            <person name="Zhang G."/>
            <person name="Fang X."/>
            <person name="Guo X."/>
            <person name="Li L."/>
            <person name="Luo R."/>
            <person name="Xu F."/>
            <person name="Yang P."/>
            <person name="Zhang L."/>
            <person name="Wang X."/>
            <person name="Qi H."/>
            <person name="Xiong Z."/>
            <person name="Que H."/>
            <person name="Xie Y."/>
            <person name="Holland P.W."/>
            <person name="Paps J."/>
            <person name="Zhu Y."/>
            <person name="Wu F."/>
            <person name="Chen Y."/>
            <person name="Wang J."/>
            <person name="Peng C."/>
            <person name="Meng J."/>
            <person name="Yang L."/>
            <person name="Liu J."/>
            <person name="Wen B."/>
            <person name="Zhang N."/>
            <person name="Huang Z."/>
            <person name="Zhu Q."/>
            <person name="Feng Y."/>
            <person name="Mount A."/>
            <person name="Hedgecock D."/>
            <person name="Xu Z."/>
            <person name="Liu Y."/>
            <person name="Domazet-Loso T."/>
            <person name="Du Y."/>
            <person name="Sun X."/>
            <person name="Zhang S."/>
            <person name="Liu B."/>
            <person name="Cheng P."/>
            <person name="Jiang X."/>
            <person name="Li J."/>
            <person name="Fan D."/>
            <person name="Wang W."/>
            <person name="Fu W."/>
            <person name="Wang T."/>
            <person name="Wang B."/>
            <person name="Zhang J."/>
            <person name="Peng Z."/>
            <person name="Li Y."/>
            <person name="Li N."/>
            <person name="Wang J."/>
            <person name="Chen M."/>
            <person name="He Y."/>
            <person name="Tan F."/>
            <person name="Song X."/>
            <person name="Zheng Q."/>
            <person name="Huang R."/>
            <person name="Yang H."/>
            <person name="Du X."/>
            <person name="Chen L."/>
            <person name="Yang M."/>
            <person name="Gaffney P.M."/>
            <person name="Wang S."/>
            <person name="Luo L."/>
            <person name="She Z."/>
            <person name="Ming Y."/>
            <person name="Huang W."/>
            <person name="Zhang S."/>
            <person name="Huang B."/>
            <person name="Zhang Y."/>
            <person name="Qu T."/>
            <person name="Ni P."/>
            <person name="Miao G."/>
            <person name="Wang J."/>
            <person name="Wang Q."/>
            <person name="Steinberg C.E."/>
            <person name="Wang H."/>
            <person name="Li N."/>
            <person name="Qian L."/>
            <person name="Zhang G."/>
            <person name="Li Y."/>
            <person name="Yang H."/>
            <person name="Liu X."/>
            <person name="Wang J."/>
            <person name="Yin Y."/>
            <person name="Wang J."/>
        </authorList>
    </citation>
    <scope>NUCLEOTIDE SEQUENCE [LARGE SCALE GENOMIC DNA]</scope>
    <source>
        <strain evidence="2">05x7-T-G4-1.051#20</strain>
    </source>
</reference>
<dbReference type="EMBL" id="JH817581">
    <property type="protein sequence ID" value="EKC38055.1"/>
    <property type="molecule type" value="Genomic_DNA"/>
</dbReference>
<feature type="region of interest" description="Disordered" evidence="1">
    <location>
        <begin position="1"/>
        <end position="28"/>
    </location>
</feature>
<evidence type="ECO:0000256" key="1">
    <source>
        <dbReference type="SAM" id="MobiDB-lite"/>
    </source>
</evidence>
<feature type="compositionally biased region" description="Polar residues" evidence="1">
    <location>
        <begin position="96"/>
        <end position="109"/>
    </location>
</feature>
<gene>
    <name evidence="2" type="ORF">CGI_10022726</name>
</gene>
<protein>
    <submittedName>
        <fullName evidence="2">Uncharacterized protein</fullName>
    </submittedName>
</protein>
<accession>K1RA48</accession>
<proteinExistence type="predicted"/>
<dbReference type="AlphaFoldDB" id="K1RA48"/>
<name>K1RA48_MAGGI</name>
<feature type="region of interest" description="Disordered" evidence="1">
    <location>
        <begin position="77"/>
        <end position="139"/>
    </location>
</feature>
<feature type="compositionally biased region" description="Polar residues" evidence="1">
    <location>
        <begin position="77"/>
        <end position="88"/>
    </location>
</feature>
<evidence type="ECO:0000313" key="2">
    <source>
        <dbReference type="EMBL" id="EKC38055.1"/>
    </source>
</evidence>
<dbReference type="InParanoid" id="K1RA48"/>
<dbReference type="HOGENOM" id="CLU_1016522_0_0_1"/>
<sequence>MATTRKRGRPATLTDSARKRRKMQVDRDRSRERIFIGDHFERWNRVKADLNLRFNHEVAGILLDRYEADLHQKTVASSTPVPKTTNLGRLQPGISDISSVGSGKQTDSAMSGVEEMESDPGPSTKLHVEPDPAPSTSQRVKVKFGSSFLDPSELSIYITEESGDEDEDATEYEPSFNLSLGPREVIGIEDCPGMESVLPDDDDDDGIDDEVETETGLGGGPSITQVMCAEDIPNQLTANATALVFLKQLIVLANLKANQNYKINELLN</sequence>
<organism evidence="2">
    <name type="scientific">Magallana gigas</name>
    <name type="common">Pacific oyster</name>
    <name type="synonym">Crassostrea gigas</name>
    <dbReference type="NCBI Taxonomy" id="29159"/>
    <lineage>
        <taxon>Eukaryota</taxon>
        <taxon>Metazoa</taxon>
        <taxon>Spiralia</taxon>
        <taxon>Lophotrochozoa</taxon>
        <taxon>Mollusca</taxon>
        <taxon>Bivalvia</taxon>
        <taxon>Autobranchia</taxon>
        <taxon>Pteriomorphia</taxon>
        <taxon>Ostreida</taxon>
        <taxon>Ostreoidea</taxon>
        <taxon>Ostreidae</taxon>
        <taxon>Magallana</taxon>
    </lineage>
</organism>